<dbReference type="AlphaFoldDB" id="B6H702"/>
<organism evidence="1 2">
    <name type="scientific">Penicillium rubens (strain ATCC 28089 / DSM 1075 / NRRL 1951 / Wisconsin 54-1255)</name>
    <name type="common">Penicillium chrysogenum</name>
    <dbReference type="NCBI Taxonomy" id="500485"/>
    <lineage>
        <taxon>Eukaryota</taxon>
        <taxon>Fungi</taxon>
        <taxon>Dikarya</taxon>
        <taxon>Ascomycota</taxon>
        <taxon>Pezizomycotina</taxon>
        <taxon>Eurotiomycetes</taxon>
        <taxon>Eurotiomycetidae</taxon>
        <taxon>Eurotiales</taxon>
        <taxon>Aspergillaceae</taxon>
        <taxon>Penicillium</taxon>
        <taxon>Penicillium chrysogenum species complex</taxon>
    </lineage>
</organism>
<dbReference type="OMA" id="EGTMAIT"/>
<dbReference type="EMBL" id="AM920431">
    <property type="protein sequence ID" value="CAP92770.1"/>
    <property type="molecule type" value="Genomic_DNA"/>
</dbReference>
<dbReference type="VEuPathDB" id="FungiDB:PCH_Pc16g01000"/>
<evidence type="ECO:0000313" key="1">
    <source>
        <dbReference type="EMBL" id="CAP92770.1"/>
    </source>
</evidence>
<gene>
    <name evidence="1" type="ORF">Pc16g01000</name>
    <name evidence="1" type="ORF">PCH_Pc16g01000</name>
</gene>
<sequence>MDSYCRLCPPLITTLLVGVEWKNVLQHGDVLSSTYNRNGAKEKRGAIIQDRQRVELIPVRPRSHIITRTSQKVLELARTVIIQSYRFTSSKTGGGPPSLSIPSLESVHSLVSGPSAPTIRDLHVCGLLSRVPGQFGFTDPRFSMLFFIFESPTLDQEQANYLAEYYLPTSLLPWAGRHSPGELPILEVRDLEGLKWPHRITYSASYGTSSFGTDSHPHYNYEIEYHQPTRDKQLEEGTMAITTLDFCGSYGSSSA</sequence>
<keyword evidence="2" id="KW-1185">Reference proteome</keyword>
<dbReference type="HOGENOM" id="CLU_1090317_0_0_1"/>
<reference evidence="1 2" key="1">
    <citation type="journal article" date="2008" name="Nat. Biotechnol.">
        <title>Genome sequencing and analysis of the filamentous fungus Penicillium chrysogenum.</title>
        <authorList>
            <person name="van den Berg M.A."/>
            <person name="Albang R."/>
            <person name="Albermann K."/>
            <person name="Badger J.H."/>
            <person name="Daran J.-M."/>
            <person name="Driessen A.J.M."/>
            <person name="Garcia-Estrada C."/>
            <person name="Fedorova N.D."/>
            <person name="Harris D.M."/>
            <person name="Heijne W.H.M."/>
            <person name="Joardar V.S."/>
            <person name="Kiel J.A.K.W."/>
            <person name="Kovalchuk A."/>
            <person name="Martin J.F."/>
            <person name="Nierman W.C."/>
            <person name="Nijland J.G."/>
            <person name="Pronk J.T."/>
            <person name="Roubos J.A."/>
            <person name="van der Klei I.J."/>
            <person name="van Peij N.N.M.E."/>
            <person name="Veenhuis M."/>
            <person name="von Doehren H."/>
            <person name="Wagner C."/>
            <person name="Wortman J.R."/>
            <person name="Bovenberg R.A.L."/>
        </authorList>
    </citation>
    <scope>NUCLEOTIDE SEQUENCE [LARGE SCALE GENOMIC DNA]</scope>
    <source>
        <strain evidence="2">ATCC 28089 / DSM 1075 / NRRL 1951 / Wisconsin 54-1255</strain>
    </source>
</reference>
<evidence type="ECO:0000313" key="2">
    <source>
        <dbReference type="Proteomes" id="UP000000724"/>
    </source>
</evidence>
<dbReference type="Proteomes" id="UP000000724">
    <property type="component" value="Contig Pc00c16"/>
</dbReference>
<name>B6H702_PENRW</name>
<accession>B6H702</accession>
<proteinExistence type="predicted"/>
<protein>
    <submittedName>
        <fullName evidence="1">Uncharacterized protein</fullName>
    </submittedName>
</protein>